<dbReference type="SFLD" id="SFLDG01163">
    <property type="entry name" value="II"/>
    <property type="match status" value="1"/>
</dbReference>
<evidence type="ECO:0000256" key="1">
    <source>
        <dbReference type="ARBA" id="ARBA00005368"/>
    </source>
</evidence>
<dbReference type="Proteomes" id="UP001338125">
    <property type="component" value="Unassembled WGS sequence"/>
</dbReference>
<protein>
    <recommendedName>
        <fullName evidence="4">Aromatic prenyltransferase</fullName>
    </recommendedName>
</protein>
<evidence type="ECO:0000313" key="6">
    <source>
        <dbReference type="Proteomes" id="UP001338125"/>
    </source>
</evidence>
<proteinExistence type="inferred from homology"/>
<evidence type="ECO:0000256" key="3">
    <source>
        <dbReference type="ARBA" id="ARBA00022679"/>
    </source>
</evidence>
<reference evidence="5 6" key="1">
    <citation type="submission" date="2024-01" db="EMBL/GenBank/DDBJ databases">
        <title>Complete genome of Cladobotryum mycophilum ATHUM6906.</title>
        <authorList>
            <person name="Christinaki A.C."/>
            <person name="Myridakis A.I."/>
            <person name="Kouvelis V.N."/>
        </authorList>
    </citation>
    <scope>NUCLEOTIDE SEQUENCE [LARGE SCALE GENOMIC DNA]</scope>
    <source>
        <strain evidence="5 6">ATHUM6906</strain>
    </source>
</reference>
<evidence type="ECO:0000256" key="4">
    <source>
        <dbReference type="ARBA" id="ARBA00033767"/>
    </source>
</evidence>
<dbReference type="SFLD" id="SFLDS00036">
    <property type="entry name" value="Aromatic_Prenyltransferase"/>
    <property type="match status" value="1"/>
</dbReference>
<keyword evidence="2" id="KW-0637">Prenyltransferase</keyword>
<dbReference type="SUPFAM" id="SSF143492">
    <property type="entry name" value="Prenyltransferase-like"/>
    <property type="match status" value="1"/>
</dbReference>
<keyword evidence="6" id="KW-1185">Reference proteome</keyword>
<sequence length="297" mass="33539">MTQSFCPDTFLKDTADLCSSFEAPYSELVTRTVLQTFASSFQGGAVLWRITNFKEDGLNYRFYERASVDLIRPALEAGLLSSSHPLLPLIASWSALYPESQQSCDFDTESGLTKTWIYLGGMRPLGQVLASQHVPETLKQLQPAFRFLELNLVRHIAIDWRSSTVNLYFRVEGALSHAKACDLMLLARASPPTEKQVAEIRQFMHPSGFTFSVTISVTTGRVQRVGFYALRLPRGELPDVGQRLERFFKTAKSYDMEEMNAVAWSFGETRSYLKAERSYCGNLVELMKGWKSILVAE</sequence>
<accession>A0ABR0S901</accession>
<comment type="caution">
    <text evidence="5">The sequence shown here is derived from an EMBL/GenBank/DDBJ whole genome shotgun (WGS) entry which is preliminary data.</text>
</comment>
<keyword evidence="3" id="KW-0808">Transferase</keyword>
<dbReference type="InterPro" id="IPR033964">
    <property type="entry name" value="ABBA"/>
</dbReference>
<evidence type="ECO:0000313" key="5">
    <source>
        <dbReference type="EMBL" id="KAK5988307.1"/>
    </source>
</evidence>
<evidence type="ECO:0000256" key="2">
    <source>
        <dbReference type="ARBA" id="ARBA00022602"/>
    </source>
</evidence>
<organism evidence="5 6">
    <name type="scientific">Cladobotryum mycophilum</name>
    <dbReference type="NCBI Taxonomy" id="491253"/>
    <lineage>
        <taxon>Eukaryota</taxon>
        <taxon>Fungi</taxon>
        <taxon>Dikarya</taxon>
        <taxon>Ascomycota</taxon>
        <taxon>Pezizomycotina</taxon>
        <taxon>Sordariomycetes</taxon>
        <taxon>Hypocreomycetidae</taxon>
        <taxon>Hypocreales</taxon>
        <taxon>Hypocreaceae</taxon>
        <taxon>Cladobotryum</taxon>
    </lineage>
</organism>
<dbReference type="EMBL" id="JAVFKD010000016">
    <property type="protein sequence ID" value="KAK5988307.1"/>
    <property type="molecule type" value="Genomic_DNA"/>
</dbReference>
<name>A0ABR0S901_9HYPO</name>
<dbReference type="InterPro" id="IPR036239">
    <property type="entry name" value="PrenylTrfase-like_sf"/>
</dbReference>
<dbReference type="InterPro" id="IPR020965">
    <property type="entry name" value="Prenyltransferase_CloQ"/>
</dbReference>
<dbReference type="Pfam" id="PF11468">
    <property type="entry name" value="PTase_Orf2"/>
    <property type="match status" value="1"/>
</dbReference>
<gene>
    <name evidence="5" type="ORF">PT974_12456</name>
</gene>
<comment type="similarity">
    <text evidence="1">Belongs to the aromatic prenyltransferase family.</text>
</comment>